<dbReference type="InterPro" id="IPR001810">
    <property type="entry name" value="F-box_dom"/>
</dbReference>
<dbReference type="EMBL" id="CAMAPF010001023">
    <property type="protein sequence ID" value="CAH9140442.1"/>
    <property type="molecule type" value="Genomic_DNA"/>
</dbReference>
<dbReference type="AlphaFoldDB" id="A0AAV0FXN4"/>
<reference evidence="4" key="1">
    <citation type="submission" date="2022-07" db="EMBL/GenBank/DDBJ databases">
        <authorList>
            <person name="Macas J."/>
            <person name="Novak P."/>
            <person name="Neumann P."/>
        </authorList>
    </citation>
    <scope>NUCLEOTIDE SEQUENCE</scope>
</reference>
<dbReference type="Pfam" id="PF00646">
    <property type="entry name" value="F-box"/>
    <property type="match status" value="1"/>
</dbReference>
<dbReference type="Gene3D" id="1.20.1280.50">
    <property type="match status" value="1"/>
</dbReference>
<protein>
    <recommendedName>
        <fullName evidence="6">F-box domain-containing protein</fullName>
    </recommendedName>
</protein>
<accession>A0AAV0FXN4</accession>
<evidence type="ECO:0000313" key="5">
    <source>
        <dbReference type="Proteomes" id="UP001152523"/>
    </source>
</evidence>
<evidence type="ECO:0008006" key="6">
    <source>
        <dbReference type="Google" id="ProtNLM"/>
    </source>
</evidence>
<evidence type="ECO:0000259" key="2">
    <source>
        <dbReference type="Pfam" id="PF00646"/>
    </source>
</evidence>
<gene>
    <name evidence="4" type="ORF">CEPIT_LOCUS38345</name>
</gene>
<proteinExistence type="predicted"/>
<evidence type="ECO:0000313" key="4">
    <source>
        <dbReference type="EMBL" id="CAH9140442.1"/>
    </source>
</evidence>
<dbReference type="Pfam" id="PF03478">
    <property type="entry name" value="Beta-prop_KIB1-4"/>
    <property type="match status" value="1"/>
</dbReference>
<dbReference type="Proteomes" id="UP001152523">
    <property type="component" value="Unassembled WGS sequence"/>
</dbReference>
<dbReference type="PANTHER" id="PTHR33127">
    <property type="entry name" value="TRANSMEMBRANE PROTEIN"/>
    <property type="match status" value="1"/>
</dbReference>
<dbReference type="PANTHER" id="PTHR33127:SF5">
    <property type="entry name" value="TRANSMEMBRANE PROTEIN"/>
    <property type="match status" value="1"/>
</dbReference>
<keyword evidence="5" id="KW-1185">Reference proteome</keyword>
<evidence type="ECO:0000256" key="1">
    <source>
        <dbReference type="SAM" id="MobiDB-lite"/>
    </source>
</evidence>
<feature type="domain" description="F-box" evidence="2">
    <location>
        <begin position="28"/>
        <end position="62"/>
    </location>
</feature>
<dbReference type="SUPFAM" id="SSF81383">
    <property type="entry name" value="F-box domain"/>
    <property type="match status" value="1"/>
</dbReference>
<dbReference type="InterPro" id="IPR036047">
    <property type="entry name" value="F-box-like_dom_sf"/>
</dbReference>
<comment type="caution">
    <text evidence="4">The sequence shown here is derived from an EMBL/GenBank/DDBJ whole genome shotgun (WGS) entry which is preliminary data.</text>
</comment>
<evidence type="ECO:0000259" key="3">
    <source>
        <dbReference type="Pfam" id="PF03478"/>
    </source>
</evidence>
<organism evidence="4 5">
    <name type="scientific">Cuscuta epithymum</name>
    <dbReference type="NCBI Taxonomy" id="186058"/>
    <lineage>
        <taxon>Eukaryota</taxon>
        <taxon>Viridiplantae</taxon>
        <taxon>Streptophyta</taxon>
        <taxon>Embryophyta</taxon>
        <taxon>Tracheophyta</taxon>
        <taxon>Spermatophyta</taxon>
        <taxon>Magnoliopsida</taxon>
        <taxon>eudicotyledons</taxon>
        <taxon>Gunneridae</taxon>
        <taxon>Pentapetalae</taxon>
        <taxon>asterids</taxon>
        <taxon>lamiids</taxon>
        <taxon>Solanales</taxon>
        <taxon>Convolvulaceae</taxon>
        <taxon>Cuscuteae</taxon>
        <taxon>Cuscuta</taxon>
        <taxon>Cuscuta subgen. Cuscuta</taxon>
    </lineage>
</organism>
<dbReference type="InterPro" id="IPR005174">
    <property type="entry name" value="KIB1-4_b-propeller"/>
</dbReference>
<name>A0AAV0FXN4_9ASTE</name>
<feature type="domain" description="KIB1-4 beta-propeller" evidence="3">
    <location>
        <begin position="109"/>
        <end position="346"/>
    </location>
</feature>
<sequence length="395" mass="44088">MRNLGLIGKKALPAGSGKEDEEEERAGWGDLNEELLCCILSRLDVIGDEVSFQCVCKSWKLAAARRMPPPQAALASHHDPPPALDSAPHLMYLNHRTGRFNFHDPTRRGATYSVHIPELLGDYPGEVECYYASCGWLLLRKGPMTYFLFNPSTMDRIDLPPVRDMPISFECMCFSGSPTSSACRIVGFVSYVPQKVAFIGETMVGCDSWSVLVNTSNPDDFVASICPPIVCDGSFYVLGESGNLGCLWFRPPKKGLTGVFWEVIGKPADELFETFKDQFLLESDGDIMCVATLQGGGEVCVLKLDPHTQVWQKVDDLQGKALYVSQSASFSLKAIPRGTGNKVYFPRFYNNRGLFYCMRTKEWRNFPHTFSSTNYYNTSSLLHSAWIQLSPHHTS</sequence>
<feature type="region of interest" description="Disordered" evidence="1">
    <location>
        <begin position="1"/>
        <end position="26"/>
    </location>
</feature>